<proteinExistence type="predicted"/>
<dbReference type="EMBL" id="JACSQD010000001">
    <property type="protein sequence ID" value="MBD7994366.1"/>
    <property type="molecule type" value="Genomic_DNA"/>
</dbReference>
<name>A0ABR8UQI2_9MICC</name>
<dbReference type="Gene3D" id="3.40.960.10">
    <property type="entry name" value="VSR Endonuclease"/>
    <property type="match status" value="1"/>
</dbReference>
<evidence type="ECO:0000313" key="3">
    <source>
        <dbReference type="Proteomes" id="UP000609874"/>
    </source>
</evidence>
<dbReference type="Pfam" id="PF04480">
    <property type="entry name" value="DUF559"/>
    <property type="match status" value="1"/>
</dbReference>
<gene>
    <name evidence="2" type="ORF">H9639_03530</name>
</gene>
<reference evidence="2 3" key="1">
    <citation type="submission" date="2020-08" db="EMBL/GenBank/DDBJ databases">
        <title>A Genomic Blueprint of the Chicken Gut Microbiome.</title>
        <authorList>
            <person name="Gilroy R."/>
            <person name="Ravi A."/>
            <person name="Getino M."/>
            <person name="Pursley I."/>
            <person name="Horton D.L."/>
            <person name="Alikhan N.-F."/>
            <person name="Baker D."/>
            <person name="Gharbi K."/>
            <person name="Hall N."/>
            <person name="Watson M."/>
            <person name="Adriaenssens E.M."/>
            <person name="Foster-Nyarko E."/>
            <person name="Jarju S."/>
            <person name="Secka A."/>
            <person name="Antonio M."/>
            <person name="Oren A."/>
            <person name="Chaudhuri R."/>
            <person name="La Ragione R.M."/>
            <person name="Hildebrand F."/>
            <person name="Pallen M.J."/>
        </authorList>
    </citation>
    <scope>NUCLEOTIDE SEQUENCE [LARGE SCALE GENOMIC DNA]</scope>
    <source>
        <strain evidence="2 3">Sa2CUA1</strain>
    </source>
</reference>
<feature type="domain" description="DUF559" evidence="1">
    <location>
        <begin position="203"/>
        <end position="267"/>
    </location>
</feature>
<comment type="caution">
    <text evidence="2">The sequence shown here is derived from an EMBL/GenBank/DDBJ whole genome shotgun (WGS) entry which is preliminary data.</text>
</comment>
<evidence type="ECO:0000259" key="1">
    <source>
        <dbReference type="Pfam" id="PF04480"/>
    </source>
</evidence>
<dbReference type="InterPro" id="IPR007569">
    <property type="entry name" value="DUF559"/>
</dbReference>
<sequence>MDRVEAFVRAHHGVIRHKVFAANGFKRAEIQRAVHLGVIRHVGRGTYAVEGAPEELLAAARMGVSLTCASAAYVLGWWVLERPDRIHVCIDAGRAVPGVVAHRGPRLAVRLIAPRQQVVVAAIRCLPPIQALVIAESALARNQVRLGELREAFHGPKDWKIRGLLEQVRGNASSPLEVCAEYWLRTTGLTAESEVFLPGIGRVDFLVEGRLILEIDGYSFHSSREHYRRDRRRWNAATSSGYETLRVTAELVLYQPEQFLQLVRAALRAGDPR</sequence>
<dbReference type="Proteomes" id="UP000609874">
    <property type="component" value="Unassembled WGS sequence"/>
</dbReference>
<organism evidence="2 3">
    <name type="scientific">Arthrobacter gallicola</name>
    <dbReference type="NCBI Taxonomy" id="2762225"/>
    <lineage>
        <taxon>Bacteria</taxon>
        <taxon>Bacillati</taxon>
        <taxon>Actinomycetota</taxon>
        <taxon>Actinomycetes</taxon>
        <taxon>Micrococcales</taxon>
        <taxon>Micrococcaceae</taxon>
        <taxon>Arthrobacter</taxon>
    </lineage>
</organism>
<protein>
    <submittedName>
        <fullName evidence="2">DUF559 domain-containing protein</fullName>
    </submittedName>
</protein>
<evidence type="ECO:0000313" key="2">
    <source>
        <dbReference type="EMBL" id="MBD7994366.1"/>
    </source>
</evidence>
<accession>A0ABR8UQI2</accession>
<dbReference type="RefSeq" id="WP_191806708.1">
    <property type="nucleotide sequence ID" value="NZ_JACSQD010000001.1"/>
</dbReference>
<keyword evidence="3" id="KW-1185">Reference proteome</keyword>